<evidence type="ECO:0000313" key="1">
    <source>
        <dbReference type="EMBL" id="PWY95404.1"/>
    </source>
</evidence>
<gene>
    <name evidence="1" type="ORF">BO94DRAFT_620857</name>
</gene>
<organism evidence="1 2">
    <name type="scientific">Aspergillus sclerotioniger CBS 115572</name>
    <dbReference type="NCBI Taxonomy" id="1450535"/>
    <lineage>
        <taxon>Eukaryota</taxon>
        <taxon>Fungi</taxon>
        <taxon>Dikarya</taxon>
        <taxon>Ascomycota</taxon>
        <taxon>Pezizomycotina</taxon>
        <taxon>Eurotiomycetes</taxon>
        <taxon>Eurotiomycetidae</taxon>
        <taxon>Eurotiales</taxon>
        <taxon>Aspergillaceae</taxon>
        <taxon>Aspergillus</taxon>
        <taxon>Aspergillus subgen. Circumdati</taxon>
    </lineage>
</organism>
<dbReference type="RefSeq" id="XP_025472165.1">
    <property type="nucleotide sequence ID" value="XM_025616959.1"/>
</dbReference>
<dbReference type="EMBL" id="MSFK01000003">
    <property type="protein sequence ID" value="PWY95404.1"/>
    <property type="molecule type" value="Genomic_DNA"/>
</dbReference>
<proteinExistence type="predicted"/>
<reference evidence="1 2" key="1">
    <citation type="submission" date="2016-12" db="EMBL/GenBank/DDBJ databases">
        <title>The genomes of Aspergillus section Nigri reveals drivers in fungal speciation.</title>
        <authorList>
            <consortium name="DOE Joint Genome Institute"/>
            <person name="Vesth T.C."/>
            <person name="Nybo J."/>
            <person name="Theobald S."/>
            <person name="Brandl J."/>
            <person name="Frisvad J.C."/>
            <person name="Nielsen K.F."/>
            <person name="Lyhne E.K."/>
            <person name="Kogle M.E."/>
            <person name="Kuo A."/>
            <person name="Riley R."/>
            <person name="Clum A."/>
            <person name="Nolan M."/>
            <person name="Lipzen A."/>
            <person name="Salamov A."/>
            <person name="Henrissat B."/>
            <person name="Wiebenga A."/>
            <person name="De Vries R.P."/>
            <person name="Grigoriev I.V."/>
            <person name="Mortensen U.H."/>
            <person name="Andersen M.R."/>
            <person name="Baker S.E."/>
        </authorList>
    </citation>
    <scope>NUCLEOTIDE SEQUENCE [LARGE SCALE GENOMIC DNA]</scope>
    <source>
        <strain evidence="1 2">CBS 115572</strain>
    </source>
</reference>
<dbReference type="AlphaFoldDB" id="A0A317XA04"/>
<protein>
    <submittedName>
        <fullName evidence="1">Uncharacterized protein</fullName>
    </submittedName>
</protein>
<name>A0A317XA04_9EURO</name>
<evidence type="ECO:0000313" key="2">
    <source>
        <dbReference type="Proteomes" id="UP000246702"/>
    </source>
</evidence>
<sequence length="96" mass="10906">MTSIFKRFYTIVGNVTLEHVQEINKNGAKWAASIDKVAKEEESVEARFTKLKIKGAKAHKSHKDPTDEQEVISLQFLDDNEVRIKSKHAHENGTSK</sequence>
<dbReference type="Proteomes" id="UP000246702">
    <property type="component" value="Unassembled WGS sequence"/>
</dbReference>
<comment type="caution">
    <text evidence="1">The sequence shown here is derived from an EMBL/GenBank/DDBJ whole genome shotgun (WGS) entry which is preliminary data.</text>
</comment>
<dbReference type="GeneID" id="37119102"/>
<dbReference type="OrthoDB" id="3531694at2759"/>
<keyword evidence="2" id="KW-1185">Reference proteome</keyword>
<accession>A0A317XA04</accession>